<dbReference type="InterPro" id="IPR052363">
    <property type="entry name" value="LPS_export_LptC"/>
</dbReference>
<evidence type="ECO:0000313" key="3">
    <source>
        <dbReference type="Proteomes" id="UP000236173"/>
    </source>
</evidence>
<protein>
    <submittedName>
        <fullName evidence="2">LPS-assembly protein LptD</fullName>
    </submittedName>
</protein>
<organism evidence="2 3">
    <name type="scientific">Candidatus Fervidibacter japonicus</name>
    <dbReference type="NCBI Taxonomy" id="2035412"/>
    <lineage>
        <taxon>Bacteria</taxon>
        <taxon>Candidatus Fervidibacterota</taxon>
        <taxon>Candidatus Fervidibacter</taxon>
    </lineage>
</organism>
<evidence type="ECO:0000313" key="2">
    <source>
        <dbReference type="EMBL" id="GBC97587.1"/>
    </source>
</evidence>
<dbReference type="InterPro" id="IPR010664">
    <property type="entry name" value="LipoPS_assembly_LptC-rel"/>
</dbReference>
<dbReference type="GO" id="GO:0017089">
    <property type="term" value="F:glycolipid transfer activity"/>
    <property type="evidence" value="ECO:0007669"/>
    <property type="project" value="TreeGrafter"/>
</dbReference>
<dbReference type="GO" id="GO:0015920">
    <property type="term" value="P:lipopolysaccharide transport"/>
    <property type="evidence" value="ECO:0007669"/>
    <property type="project" value="TreeGrafter"/>
</dbReference>
<dbReference type="PANTHER" id="PTHR37481:SF1">
    <property type="entry name" value="LIPOPOLYSACCHARIDE EXPORT SYSTEM PROTEIN LPTC"/>
    <property type="match status" value="1"/>
</dbReference>
<sequence>MKRQTMVGGVLLFGFCVAAVVLWRSRLPQTPSGERPPSPPATQTPLPGLTVEGVEGLVFQQEGRKTWELFADRITLDKTQTQATAENIRKAIYYGADGRPLFWLSAPTLRYDATQGVVTVEGGIRVQAQLPRGQRLTATADIAVWRERDRALEAWRVQGRASDTQFLVQRVRYVPDRGVLAGGGGVTVIRPSLQLTCPAVRANLPRRYYLADPPVRVTLFAGLAPVTLRPVAQQPPPSKPPAEPKQQRVHLETNKPVILKGDELIAQDVVITEEGEDYKVTAQRAVYNRATEQVQVEGGARFEDPETVATAPRAQIDARRRIAVFFGPVEVTIKPRKATEPSKAGSNPASNPPTQKEGTTAQKQRESFRERLRQRGGRLTCDRAEYYYRDRRVVATGNVQFEQQGRYKGRADKLIYLTRDEILTLEGNIVVDELTKGHRFQCPRAVINLQTDEAQFDPPVKVAFIVTEEEDKGKEQSPPKPQETPP</sequence>
<dbReference type="Pfam" id="PF06835">
    <property type="entry name" value="LptC"/>
    <property type="match status" value="1"/>
</dbReference>
<dbReference type="Gene3D" id="2.60.450.10">
    <property type="entry name" value="Lipopolysaccharide (LPS) transport protein A like domain"/>
    <property type="match status" value="2"/>
</dbReference>
<dbReference type="GO" id="GO:0005886">
    <property type="term" value="C:plasma membrane"/>
    <property type="evidence" value="ECO:0007669"/>
    <property type="project" value="TreeGrafter"/>
</dbReference>
<dbReference type="PANTHER" id="PTHR37481">
    <property type="entry name" value="LIPOPOLYSACCHARIDE EXPORT SYSTEM PROTEIN LPTC"/>
    <property type="match status" value="1"/>
</dbReference>
<dbReference type="Proteomes" id="UP000236173">
    <property type="component" value="Unassembled WGS sequence"/>
</dbReference>
<comment type="caution">
    <text evidence="2">The sequence shown here is derived from an EMBL/GenBank/DDBJ whole genome shotgun (WGS) entry which is preliminary data.</text>
</comment>
<proteinExistence type="predicted"/>
<dbReference type="AlphaFoldDB" id="A0A2H5X904"/>
<dbReference type="GO" id="GO:0030288">
    <property type="term" value="C:outer membrane-bounded periplasmic space"/>
    <property type="evidence" value="ECO:0007669"/>
    <property type="project" value="TreeGrafter"/>
</dbReference>
<accession>A0A2H5X904</accession>
<feature type="compositionally biased region" description="Basic and acidic residues" evidence="1">
    <location>
        <begin position="363"/>
        <end position="373"/>
    </location>
</feature>
<dbReference type="EMBL" id="BEHT01000001">
    <property type="protein sequence ID" value="GBC97587.1"/>
    <property type="molecule type" value="Genomic_DNA"/>
</dbReference>
<evidence type="ECO:0000256" key="1">
    <source>
        <dbReference type="SAM" id="MobiDB-lite"/>
    </source>
</evidence>
<name>A0A2H5X904_9BACT</name>
<gene>
    <name evidence="2" type="primary">lptD</name>
    <name evidence="2" type="ORF">HRbin17_00075</name>
</gene>
<feature type="region of interest" description="Disordered" evidence="1">
    <location>
        <begin position="335"/>
        <end position="374"/>
    </location>
</feature>
<reference evidence="3" key="1">
    <citation type="submission" date="2017-09" db="EMBL/GenBank/DDBJ databases">
        <title>Metaegenomics of thermophilic ammonia-oxidizing enrichment culture.</title>
        <authorList>
            <person name="Kato S."/>
            <person name="Suzuki K."/>
        </authorList>
    </citation>
    <scope>NUCLEOTIDE SEQUENCE [LARGE SCALE GENOMIC DNA]</scope>
</reference>
<feature type="compositionally biased region" description="Polar residues" evidence="1">
    <location>
        <begin position="344"/>
        <end position="362"/>
    </location>
</feature>